<gene>
    <name evidence="2" type="ORF">E4U82_03045</name>
</gene>
<dbReference type="InterPro" id="IPR004697">
    <property type="entry name" value="AbgT"/>
</dbReference>
<feature type="transmembrane region" description="Helical" evidence="1">
    <location>
        <begin position="126"/>
        <end position="149"/>
    </location>
</feature>
<feature type="transmembrane region" description="Helical" evidence="1">
    <location>
        <begin position="382"/>
        <end position="403"/>
    </location>
</feature>
<protein>
    <submittedName>
        <fullName evidence="2">AbgT family transporter</fullName>
    </submittedName>
</protein>
<evidence type="ECO:0000256" key="1">
    <source>
        <dbReference type="SAM" id="Phobius"/>
    </source>
</evidence>
<reference evidence="2 3" key="1">
    <citation type="submission" date="2019-03" db="EMBL/GenBank/DDBJ databases">
        <title>Genome sequence of Lentibacillus salicampi ATCC BAA-719.</title>
        <authorList>
            <person name="Maclea K.S."/>
            <person name="Simoes Junior M."/>
        </authorList>
    </citation>
    <scope>NUCLEOTIDE SEQUENCE [LARGE SCALE GENOMIC DNA]</scope>
    <source>
        <strain evidence="2 3">ATCC BAA-719</strain>
    </source>
</reference>
<dbReference type="GO" id="GO:0015558">
    <property type="term" value="F:secondary active p-aminobenzoyl-glutamate transmembrane transporter activity"/>
    <property type="evidence" value="ECO:0007669"/>
    <property type="project" value="InterPro"/>
</dbReference>
<dbReference type="Proteomes" id="UP000298484">
    <property type="component" value="Unassembled WGS sequence"/>
</dbReference>
<feature type="transmembrane region" description="Helical" evidence="1">
    <location>
        <begin position="303"/>
        <end position="322"/>
    </location>
</feature>
<dbReference type="AlphaFoldDB" id="A0A4Y9AES7"/>
<feature type="transmembrane region" description="Helical" evidence="1">
    <location>
        <begin position="266"/>
        <end position="283"/>
    </location>
</feature>
<evidence type="ECO:0000313" key="2">
    <source>
        <dbReference type="EMBL" id="TFJ94336.1"/>
    </source>
</evidence>
<feature type="transmembrane region" description="Helical" evidence="1">
    <location>
        <begin position="31"/>
        <end position="51"/>
    </location>
</feature>
<dbReference type="PANTHER" id="PTHR30282">
    <property type="entry name" value="P-AMINOBENZOYL GLUTAMATE TRANSPORTER"/>
    <property type="match status" value="1"/>
</dbReference>
<feature type="transmembrane region" description="Helical" evidence="1">
    <location>
        <begin position="470"/>
        <end position="497"/>
    </location>
</feature>
<dbReference type="Pfam" id="PF03806">
    <property type="entry name" value="ABG_transport"/>
    <property type="match status" value="1"/>
</dbReference>
<dbReference type="RefSeq" id="WP_135108651.1">
    <property type="nucleotide sequence ID" value="NZ_SRHY01000002.1"/>
</dbReference>
<dbReference type="EMBL" id="SRHY01000002">
    <property type="protein sequence ID" value="TFJ94336.1"/>
    <property type="molecule type" value="Genomic_DNA"/>
</dbReference>
<sequence length="507" mass="54774">MANKEKGEKNSRFSRFLNRIERIGNKLPDPFMLFVTLSILVILLSGFIALFDVTFTQPGSAEQITIKNLLSAEGLQFMVTSVIENFVGFTPLGIVLTMMLGVGLADKVGLLETFIKNTILRAPKALITYAVIFTGILGNLAADAAFVIVPPLAAMVFYNVGRHPLAGLAAGFAGVGAGFTANIIVANTDAVLSGISTEVMQTIEGAATVTPVDNWFFMIVSTLVLTAAGGLVTEKIVEPRLGQYNGGLTKTFEETTALEKKGLRNAAVAAVIYIALLVLALAWPDSSLRNDGGGMIPSPFISGIVPIIMLFFIIIGTAYGITVKKIKNSRSIAQYMGEAMKDMSSFIVLIFAVSQFIAYFEWTNIGTWLAVTGASFLESADMTGIIVVILFILLTALLNLVVYSGAAQWGLEAPVFLKMFYFLDYHPAFIQAAYRVADSSTNIVTPMNPYFVIVLAFMKEYDKKAGLGTLMALMLPYSMTFLIVWTLLFLMFVLLGIPFGPGIGVHV</sequence>
<keyword evidence="1" id="KW-1133">Transmembrane helix</keyword>
<keyword evidence="1" id="KW-0472">Membrane</keyword>
<dbReference type="PANTHER" id="PTHR30282:SF0">
    <property type="entry name" value="P-AMINOBENZOYL-GLUTAMATE TRANSPORT PROTEIN"/>
    <property type="match status" value="1"/>
</dbReference>
<name>A0A4Y9AES7_9BACI</name>
<dbReference type="OrthoDB" id="3314392at2"/>
<keyword evidence="1" id="KW-0812">Transmembrane</keyword>
<accession>A0A4Y9AES7</accession>
<proteinExistence type="predicted"/>
<feature type="transmembrane region" description="Helical" evidence="1">
    <location>
        <begin position="86"/>
        <end position="105"/>
    </location>
</feature>
<organism evidence="2 3">
    <name type="scientific">Lentibacillus salicampi</name>
    <dbReference type="NCBI Taxonomy" id="175306"/>
    <lineage>
        <taxon>Bacteria</taxon>
        <taxon>Bacillati</taxon>
        <taxon>Bacillota</taxon>
        <taxon>Bacilli</taxon>
        <taxon>Bacillales</taxon>
        <taxon>Bacillaceae</taxon>
        <taxon>Lentibacillus</taxon>
    </lineage>
</organism>
<feature type="transmembrane region" description="Helical" evidence="1">
    <location>
        <begin position="343"/>
        <end position="362"/>
    </location>
</feature>
<evidence type="ECO:0000313" key="3">
    <source>
        <dbReference type="Proteomes" id="UP000298484"/>
    </source>
</evidence>
<comment type="caution">
    <text evidence="2">The sequence shown here is derived from an EMBL/GenBank/DDBJ whole genome shotgun (WGS) entry which is preliminary data.</text>
</comment>
<dbReference type="GO" id="GO:1902604">
    <property type="term" value="P:p-aminobenzoyl-glutamate transmembrane transport"/>
    <property type="evidence" value="ECO:0007669"/>
    <property type="project" value="InterPro"/>
</dbReference>
<keyword evidence="3" id="KW-1185">Reference proteome</keyword>